<dbReference type="GO" id="GO:0007156">
    <property type="term" value="P:homophilic cell adhesion via plasma membrane adhesion molecules"/>
    <property type="evidence" value="ECO:0007669"/>
    <property type="project" value="InterPro"/>
</dbReference>
<evidence type="ECO:0000256" key="10">
    <source>
        <dbReference type="ARBA" id="ARBA00023157"/>
    </source>
</evidence>
<dbReference type="FunFam" id="2.60.40.60:FF:000032">
    <property type="entry name" value="FAT atypical cadherin 1"/>
    <property type="match status" value="1"/>
</dbReference>
<dbReference type="PROSITE" id="PS50268">
    <property type="entry name" value="CADHERIN_2"/>
    <property type="match status" value="1"/>
</dbReference>
<dbReference type="GO" id="GO:0030855">
    <property type="term" value="P:epithelial cell differentiation"/>
    <property type="evidence" value="ECO:0007669"/>
    <property type="project" value="UniProtKB-ARBA"/>
</dbReference>
<keyword evidence="8" id="KW-1133">Transmembrane helix</keyword>
<evidence type="ECO:0000256" key="7">
    <source>
        <dbReference type="ARBA" id="ARBA00022889"/>
    </source>
</evidence>
<feature type="domain" description="Cadherin" evidence="13">
    <location>
        <begin position="22"/>
        <end position="120"/>
    </location>
</feature>
<accession>A0A3R7PEV9</accession>
<evidence type="ECO:0000256" key="5">
    <source>
        <dbReference type="ARBA" id="ARBA00022737"/>
    </source>
</evidence>
<keyword evidence="6 12" id="KW-0106">Calcium</keyword>
<dbReference type="Proteomes" id="UP000283509">
    <property type="component" value="Unassembled WGS sequence"/>
</dbReference>
<dbReference type="GO" id="GO:0008104">
    <property type="term" value="P:intracellular protein localization"/>
    <property type="evidence" value="ECO:0007669"/>
    <property type="project" value="UniProtKB-ARBA"/>
</dbReference>
<evidence type="ECO:0000313" key="15">
    <source>
        <dbReference type="Proteomes" id="UP000283509"/>
    </source>
</evidence>
<dbReference type="PRINTS" id="PR00205">
    <property type="entry name" value="CADHERIN"/>
</dbReference>
<dbReference type="STRING" id="6689.A0A3R7PEV9"/>
<dbReference type="GO" id="GO:0007424">
    <property type="term" value="P:open tracheal system development"/>
    <property type="evidence" value="ECO:0007669"/>
    <property type="project" value="UniProtKB-ARBA"/>
</dbReference>
<dbReference type="SMART" id="SM00112">
    <property type="entry name" value="CA"/>
    <property type="match status" value="1"/>
</dbReference>
<evidence type="ECO:0000256" key="11">
    <source>
        <dbReference type="ARBA" id="ARBA00023180"/>
    </source>
</evidence>
<dbReference type="PANTHER" id="PTHR24026:SF125">
    <property type="entry name" value="FAT-LIKE CADHERIN-RELATED TUMOR SUPPRESSOR HOMOLOG"/>
    <property type="match status" value="1"/>
</dbReference>
<dbReference type="InterPro" id="IPR002126">
    <property type="entry name" value="Cadherin-like_dom"/>
</dbReference>
<dbReference type="CDD" id="cd11304">
    <property type="entry name" value="Cadherin_repeat"/>
    <property type="match status" value="1"/>
</dbReference>
<proteinExistence type="predicted"/>
<evidence type="ECO:0000256" key="3">
    <source>
        <dbReference type="ARBA" id="ARBA00022692"/>
    </source>
</evidence>
<protein>
    <submittedName>
        <fullName evidence="14">Protocadherin Fat 4</fullName>
    </submittedName>
</protein>
<keyword evidence="3" id="KW-0812">Transmembrane</keyword>
<dbReference type="OrthoDB" id="6368133at2759"/>
<dbReference type="InterPro" id="IPR015919">
    <property type="entry name" value="Cadherin-like_sf"/>
</dbReference>
<reference evidence="14 15" key="2">
    <citation type="submission" date="2019-01" db="EMBL/GenBank/DDBJ databases">
        <title>The decoding of complex shrimp genome reveals the adaptation for benthos swimmer, frequently molting mechanism and breeding impact on genome.</title>
        <authorList>
            <person name="Sun Y."/>
            <person name="Gao Y."/>
            <person name="Yu Y."/>
        </authorList>
    </citation>
    <scope>NUCLEOTIDE SEQUENCE [LARGE SCALE GENOMIC DNA]</scope>
    <source>
        <tissue evidence="14">Muscle</tissue>
    </source>
</reference>
<evidence type="ECO:0000256" key="1">
    <source>
        <dbReference type="ARBA" id="ARBA00004167"/>
    </source>
</evidence>
<dbReference type="EMBL" id="QCYY01000568">
    <property type="protein sequence ID" value="ROT84283.1"/>
    <property type="molecule type" value="Genomic_DNA"/>
</dbReference>
<dbReference type="InterPro" id="IPR020894">
    <property type="entry name" value="Cadherin_CS"/>
</dbReference>
<sequence>MGSEQRTTRLLSGSGVAALGFTEPRYCAVLSEDAPLAAVVTTVTAIHKQDEVVRYSITGGNRDGLFTIDQNTGVITLAAALDYEMHDKHELVVAGEAGGLVVHTIVQVRVVDVNDNAPSFVTPDPEVTLVEEDDRDLPQTLIKSSHHYVVEKFPPHKQHHSFQRPISKGFRNDIMFKGSEKERLATVYCYWHRVVLCKKSGNLSSEVCGIEVSPL</sequence>
<dbReference type="AlphaFoldDB" id="A0A3R7PEV9"/>
<dbReference type="GO" id="GO:0005886">
    <property type="term" value="C:plasma membrane"/>
    <property type="evidence" value="ECO:0007669"/>
    <property type="project" value="InterPro"/>
</dbReference>
<keyword evidence="4" id="KW-0732">Signal</keyword>
<dbReference type="PROSITE" id="PS00232">
    <property type="entry name" value="CADHERIN_1"/>
    <property type="match status" value="1"/>
</dbReference>
<comment type="subcellular location">
    <subcellularLocation>
        <location evidence="1">Membrane</location>
        <topology evidence="1">Single-pass membrane protein</topology>
    </subcellularLocation>
</comment>
<keyword evidence="7" id="KW-0130">Cell adhesion</keyword>
<evidence type="ECO:0000313" key="14">
    <source>
        <dbReference type="EMBL" id="ROT84283.1"/>
    </source>
</evidence>
<evidence type="ECO:0000256" key="4">
    <source>
        <dbReference type="ARBA" id="ARBA00022729"/>
    </source>
</evidence>
<keyword evidence="5" id="KW-0677">Repeat</keyword>
<keyword evidence="10" id="KW-1015">Disulfide bond</keyword>
<evidence type="ECO:0000259" key="13">
    <source>
        <dbReference type="PROSITE" id="PS50268"/>
    </source>
</evidence>
<evidence type="ECO:0000256" key="9">
    <source>
        <dbReference type="ARBA" id="ARBA00023136"/>
    </source>
</evidence>
<comment type="caution">
    <text evidence="14">The sequence shown here is derived from an EMBL/GenBank/DDBJ whole genome shotgun (WGS) entry which is preliminary data.</text>
</comment>
<gene>
    <name evidence="14" type="ORF">C7M84_022550</name>
</gene>
<keyword evidence="9" id="KW-0472">Membrane</keyword>
<evidence type="ECO:0000256" key="6">
    <source>
        <dbReference type="ARBA" id="ARBA00022837"/>
    </source>
</evidence>
<evidence type="ECO:0000256" key="8">
    <source>
        <dbReference type="ARBA" id="ARBA00022989"/>
    </source>
</evidence>
<dbReference type="PANTHER" id="PTHR24026">
    <property type="entry name" value="FAT ATYPICAL CADHERIN-RELATED"/>
    <property type="match status" value="1"/>
</dbReference>
<dbReference type="GO" id="GO:0005509">
    <property type="term" value="F:calcium ion binding"/>
    <property type="evidence" value="ECO:0007669"/>
    <property type="project" value="UniProtKB-UniRule"/>
</dbReference>
<dbReference type="SUPFAM" id="SSF49313">
    <property type="entry name" value="Cadherin-like"/>
    <property type="match status" value="1"/>
</dbReference>
<keyword evidence="11" id="KW-0325">Glycoprotein</keyword>
<evidence type="ECO:0000256" key="2">
    <source>
        <dbReference type="ARBA" id="ARBA00022536"/>
    </source>
</evidence>
<keyword evidence="2" id="KW-0245">EGF-like domain</keyword>
<keyword evidence="15" id="KW-1185">Reference proteome</keyword>
<evidence type="ECO:0000256" key="12">
    <source>
        <dbReference type="PROSITE-ProRule" id="PRU00043"/>
    </source>
</evidence>
<organism evidence="14 15">
    <name type="scientific">Penaeus vannamei</name>
    <name type="common">Whiteleg shrimp</name>
    <name type="synonym">Litopenaeus vannamei</name>
    <dbReference type="NCBI Taxonomy" id="6689"/>
    <lineage>
        <taxon>Eukaryota</taxon>
        <taxon>Metazoa</taxon>
        <taxon>Ecdysozoa</taxon>
        <taxon>Arthropoda</taxon>
        <taxon>Crustacea</taxon>
        <taxon>Multicrustacea</taxon>
        <taxon>Malacostraca</taxon>
        <taxon>Eumalacostraca</taxon>
        <taxon>Eucarida</taxon>
        <taxon>Decapoda</taxon>
        <taxon>Dendrobranchiata</taxon>
        <taxon>Penaeoidea</taxon>
        <taxon>Penaeidae</taxon>
        <taxon>Penaeus</taxon>
    </lineage>
</organism>
<dbReference type="Gene3D" id="2.60.40.60">
    <property type="entry name" value="Cadherins"/>
    <property type="match status" value="1"/>
</dbReference>
<dbReference type="Pfam" id="PF00028">
    <property type="entry name" value="Cadherin"/>
    <property type="match status" value="1"/>
</dbReference>
<reference evidence="14 15" key="1">
    <citation type="submission" date="2018-04" db="EMBL/GenBank/DDBJ databases">
        <authorList>
            <person name="Zhang X."/>
            <person name="Yuan J."/>
            <person name="Li F."/>
            <person name="Xiang J."/>
        </authorList>
    </citation>
    <scope>NUCLEOTIDE SEQUENCE [LARGE SCALE GENOMIC DNA]</scope>
    <source>
        <tissue evidence="14">Muscle</tissue>
    </source>
</reference>
<name>A0A3R7PEV9_PENVA</name>